<reference evidence="1 2" key="1">
    <citation type="submission" date="2017-05" db="EMBL/GenBank/DDBJ databases">
        <title>The isolation and characterization of 16 novel Shigella-infecting phages from the environment.</title>
        <authorList>
            <person name="Doore S.M."/>
            <person name="Schrad J.R."/>
            <person name="Dover J.A."/>
            <person name="Parent K.N."/>
        </authorList>
    </citation>
    <scope>NUCLEOTIDE SEQUENCE [LARGE SCALE GENOMIC DNA]</scope>
</reference>
<dbReference type="Proteomes" id="UP000226171">
    <property type="component" value="Segment"/>
</dbReference>
<gene>
    <name evidence="1" type="ORF">Sd1_gp11</name>
</gene>
<evidence type="ECO:0000313" key="2">
    <source>
        <dbReference type="Proteomes" id="UP000226171"/>
    </source>
</evidence>
<organism evidence="1 2">
    <name type="scientific">Shigella phage Sd1</name>
    <dbReference type="NCBI Taxonomy" id="2024313"/>
    <lineage>
        <taxon>Viruses</taxon>
        <taxon>Duplodnaviria</taxon>
        <taxon>Heunggongvirae</taxon>
        <taxon>Uroviricota</taxon>
        <taxon>Caudoviricetes</taxon>
        <taxon>Drexlerviridae</taxon>
        <taxon>Rogunavirinae</taxon>
        <taxon>Wilsonroadvirus</taxon>
        <taxon>Wilsonroadvirus Sd1</taxon>
    </lineage>
</organism>
<keyword evidence="2" id="KW-1185">Reference proteome</keyword>
<evidence type="ECO:0000313" key="1">
    <source>
        <dbReference type="EMBL" id="ATE86077.1"/>
    </source>
</evidence>
<accession>A0A291AYG0</accession>
<name>A0A291AYG0_9CAUD</name>
<sequence>MREAIVNWKTGEDSKFLFNTFSQYIDKFVFVIDGGCEVVVPIRLIDGFGVSE</sequence>
<proteinExistence type="predicted"/>
<protein>
    <submittedName>
        <fullName evidence="1">Uncharacterized protein</fullName>
    </submittedName>
</protein>
<dbReference type="EMBL" id="MF158042">
    <property type="protein sequence ID" value="ATE86077.1"/>
    <property type="molecule type" value="Genomic_DNA"/>
</dbReference>